<dbReference type="RefSeq" id="WP_211924878.1">
    <property type="nucleotide sequence ID" value="NZ_JAGQFT020000005.1"/>
</dbReference>
<dbReference type="EMBL" id="JAGQFT020000005">
    <property type="protein sequence ID" value="MBS7457274.1"/>
    <property type="molecule type" value="Genomic_DNA"/>
</dbReference>
<protein>
    <submittedName>
        <fullName evidence="1">Uncharacterized protein</fullName>
    </submittedName>
</protein>
<evidence type="ECO:0000313" key="3">
    <source>
        <dbReference type="Proteomes" id="UP000675747"/>
    </source>
</evidence>
<dbReference type="AlphaFoldDB" id="A0A8J7VRX0"/>
<organism evidence="1">
    <name type="scientific">Coralloluteibacterium stylophorae</name>
    <dbReference type="NCBI Taxonomy" id="1776034"/>
    <lineage>
        <taxon>Bacteria</taxon>
        <taxon>Pseudomonadati</taxon>
        <taxon>Pseudomonadota</taxon>
        <taxon>Gammaproteobacteria</taxon>
        <taxon>Lysobacterales</taxon>
        <taxon>Lysobacteraceae</taxon>
        <taxon>Coralloluteibacterium</taxon>
    </lineage>
</organism>
<comment type="caution">
    <text evidence="1">The sequence shown here is derived from an EMBL/GenBank/DDBJ whole genome shotgun (WGS) entry which is preliminary data.</text>
</comment>
<reference evidence="1" key="2">
    <citation type="submission" date="2021-04" db="EMBL/GenBank/DDBJ databases">
        <authorList>
            <person name="Karlyshev A.V."/>
        </authorList>
    </citation>
    <scope>NUCLEOTIDE SEQUENCE</scope>
    <source>
        <strain evidence="1">LMG 29479</strain>
    </source>
</reference>
<reference evidence="2 3" key="1">
    <citation type="journal article" date="2021" name="Microbiol. Resour. Announc.">
        <title>Draft Genome Sequence of Coralloluteibacterium stylophorae LMG 29479T.</title>
        <authorList>
            <person name="Karlyshev A.V."/>
            <person name="Kudryashova E.B."/>
            <person name="Ariskina E.V."/>
            <person name="Conroy A.P."/>
            <person name="Abidueva E.Y."/>
        </authorList>
    </citation>
    <scope>NUCLEOTIDE SEQUENCE [LARGE SCALE GENOMIC DNA]</scope>
    <source>
        <strain evidence="2 3">LMG 29479</strain>
    </source>
</reference>
<gene>
    <name evidence="1" type="ORF">KB893_00015</name>
    <name evidence="2" type="ORF">KB893_009020</name>
</gene>
<dbReference type="EMBL" id="JAGQFT010000001">
    <property type="protein sequence ID" value="MBR0560908.1"/>
    <property type="molecule type" value="Genomic_DNA"/>
</dbReference>
<keyword evidence="3" id="KW-1185">Reference proteome</keyword>
<evidence type="ECO:0000313" key="2">
    <source>
        <dbReference type="EMBL" id="MBS7457274.1"/>
    </source>
</evidence>
<accession>A0A8J7VRX0</accession>
<evidence type="ECO:0000313" key="1">
    <source>
        <dbReference type="EMBL" id="MBR0560908.1"/>
    </source>
</evidence>
<sequence length="234" mass="25513">MPALLQRTSRSFAVSGAFAGICNRRRPWPRVDLCAALLALLGATASLGCATASEPPSTAKEAAVMTAPESASTAASPVLSADEIGSRFLKLIEGLESREDLSPDRVQEVLGLPLQRRADRGFSHYGQVQKNGWRTGLFLYDESPGHKRRVSLQIDQFEEGMPATACALGFAKYRGAFERMGFFGSPVHGEHGQLEYWHYYKPNDLVFQIVPQYAVPEVPGVAGPLCVRSIDMLD</sequence>
<dbReference type="Proteomes" id="UP000675747">
    <property type="component" value="Unassembled WGS sequence"/>
</dbReference>
<proteinExistence type="predicted"/>
<name>A0A8J7VRX0_9GAMM</name>